<dbReference type="InterPro" id="IPR011990">
    <property type="entry name" value="TPR-like_helical_dom_sf"/>
</dbReference>
<dbReference type="Pfam" id="PF08238">
    <property type="entry name" value="Sel1"/>
    <property type="match status" value="2"/>
</dbReference>
<gene>
    <name evidence="2" type="ORF">CI610_01072</name>
</gene>
<dbReference type="SUPFAM" id="SSF81901">
    <property type="entry name" value="HCP-like"/>
    <property type="match status" value="1"/>
</dbReference>
<keyword evidence="1" id="KW-0472">Membrane</keyword>
<name>A0A2H9T9P2_9ZZZZ</name>
<feature type="transmembrane region" description="Helical" evidence="1">
    <location>
        <begin position="49"/>
        <end position="70"/>
    </location>
</feature>
<organism evidence="2">
    <name type="scientific">invertebrate metagenome</name>
    <dbReference type="NCBI Taxonomy" id="1711999"/>
    <lineage>
        <taxon>unclassified sequences</taxon>
        <taxon>metagenomes</taxon>
        <taxon>organismal metagenomes</taxon>
    </lineage>
</organism>
<reference evidence="2" key="1">
    <citation type="journal article" date="2017" name="Appl. Environ. Microbiol.">
        <title>Molecular characterization of an Endozoicomonas-like organism causing infection in king scallop Pecten maximus L.</title>
        <authorList>
            <person name="Cano I."/>
            <person name="van Aerle R."/>
            <person name="Ross S."/>
            <person name="Verner-Jeffreys D.W."/>
            <person name="Paley R.K."/>
            <person name="Rimmer G."/>
            <person name="Ryder D."/>
            <person name="Hooper P."/>
            <person name="Stone D."/>
            <person name="Feist S.W."/>
        </authorList>
    </citation>
    <scope>NUCLEOTIDE SEQUENCE</scope>
</reference>
<comment type="caution">
    <text evidence="2">The sequence shown here is derived from an EMBL/GenBank/DDBJ whole genome shotgun (WGS) entry which is preliminary data.</text>
</comment>
<keyword evidence="1" id="KW-0812">Transmembrane</keyword>
<dbReference type="AlphaFoldDB" id="A0A2H9T9P2"/>
<dbReference type="EMBL" id="NSIT01000040">
    <property type="protein sequence ID" value="PJE79946.1"/>
    <property type="molecule type" value="Genomic_DNA"/>
</dbReference>
<dbReference type="InterPro" id="IPR006597">
    <property type="entry name" value="Sel1-like"/>
</dbReference>
<accession>A0A2H9T9P2</accession>
<evidence type="ECO:0008006" key="3">
    <source>
        <dbReference type="Google" id="ProtNLM"/>
    </source>
</evidence>
<proteinExistence type="predicted"/>
<evidence type="ECO:0000313" key="2">
    <source>
        <dbReference type="EMBL" id="PJE79946.1"/>
    </source>
</evidence>
<dbReference type="Gene3D" id="1.25.40.10">
    <property type="entry name" value="Tetratricopeptide repeat domain"/>
    <property type="match status" value="1"/>
</dbReference>
<keyword evidence="1" id="KW-1133">Transmembrane helix</keyword>
<evidence type="ECO:0000256" key="1">
    <source>
        <dbReference type="SAM" id="Phobius"/>
    </source>
</evidence>
<sequence length="182" mass="20066">MIICSLSLTYLFVTDSNGQGLEAVSIKIGFLKMMLKQYSYVGFITIKRSIIWAICLLGVMSLIGMPVLAYPDYDPEVQYQLGVSLQSSNPNTSKSAEQAFQLFSQAAGKNSLHPGAQLELARAYFTGEGTDRNLIAAYIWSSVSAGQMSAFHETASRLRAQVSLLLNEQQIKMADQIVQRIK</sequence>
<protein>
    <recommendedName>
        <fullName evidence="3">Sel1 repeat family protein</fullName>
    </recommendedName>
</protein>
<dbReference type="SMART" id="SM00671">
    <property type="entry name" value="SEL1"/>
    <property type="match status" value="2"/>
</dbReference>